<dbReference type="VEuPathDB" id="GiardiaDB:SS50377_28198"/>
<proteinExistence type="predicted"/>
<dbReference type="EMBL" id="AUWU02000008">
    <property type="protein sequence ID" value="KAH0570234.1"/>
    <property type="molecule type" value="Genomic_DNA"/>
</dbReference>
<evidence type="ECO:0000313" key="4">
    <source>
        <dbReference type="EMBL" id="KAH0570234.1"/>
    </source>
</evidence>
<keyword evidence="1" id="KW-0175">Coiled coil</keyword>
<evidence type="ECO:0000313" key="2">
    <source>
        <dbReference type="EMBL" id="EST46360.1"/>
    </source>
</evidence>
<evidence type="ECO:0000256" key="1">
    <source>
        <dbReference type="SAM" id="Coils"/>
    </source>
</evidence>
<evidence type="ECO:0000313" key="5">
    <source>
        <dbReference type="Proteomes" id="UP000018208"/>
    </source>
</evidence>
<dbReference type="VEuPathDB" id="GiardiaDB:SS50377_28209"/>
<name>V6LP30_9EUKA</name>
<organism evidence="2">
    <name type="scientific">Spironucleus salmonicida</name>
    <dbReference type="NCBI Taxonomy" id="348837"/>
    <lineage>
        <taxon>Eukaryota</taxon>
        <taxon>Metamonada</taxon>
        <taxon>Diplomonadida</taxon>
        <taxon>Hexamitidae</taxon>
        <taxon>Hexamitinae</taxon>
        <taxon>Spironucleus</taxon>
    </lineage>
</organism>
<dbReference type="EMBL" id="AUWU02000008">
    <property type="protein sequence ID" value="KAH0570223.1"/>
    <property type="molecule type" value="Genomic_DNA"/>
</dbReference>
<dbReference type="EMBL" id="KI546076">
    <property type="protein sequence ID" value="EST46360.1"/>
    <property type="molecule type" value="Genomic_DNA"/>
</dbReference>
<sequence>MDEREFVAAGFIQDLLLRQTPRTAQYDAEVAEGVAAVDAELRGLETQLAELTEREGRILQEQQIYLEKIAALEQQ</sequence>
<feature type="coiled-coil region" evidence="1">
    <location>
        <begin position="34"/>
        <end position="61"/>
    </location>
</feature>
<accession>V6LP30</accession>
<gene>
    <name evidence="2" type="ORF">SS50377_13603</name>
    <name evidence="3" type="ORF">SS50377_28198</name>
    <name evidence="4" type="ORF">SS50377_28209</name>
</gene>
<keyword evidence="5" id="KW-1185">Reference proteome</keyword>
<dbReference type="AlphaFoldDB" id="V6LP30"/>
<evidence type="ECO:0000313" key="3">
    <source>
        <dbReference type="EMBL" id="KAH0570223.1"/>
    </source>
</evidence>
<reference evidence="2 3" key="1">
    <citation type="journal article" date="2014" name="PLoS Genet.">
        <title>The Genome of Spironucleus salmonicida Highlights a Fish Pathogen Adapted to Fluctuating Environments.</title>
        <authorList>
            <person name="Xu F."/>
            <person name="Jerlstrom-Hultqvist J."/>
            <person name="Einarsson E."/>
            <person name="Astvaldsson A."/>
            <person name="Svard S.G."/>
            <person name="Andersson J.O."/>
        </authorList>
    </citation>
    <scope>NUCLEOTIDE SEQUENCE</scope>
    <source>
        <strain evidence="3">ATCC 50377</strain>
    </source>
</reference>
<dbReference type="Proteomes" id="UP000018208">
    <property type="component" value="Unassembled WGS sequence"/>
</dbReference>
<protein>
    <submittedName>
        <fullName evidence="2">Uncharacterized protein</fullName>
    </submittedName>
</protein>
<reference evidence="3" key="2">
    <citation type="submission" date="2020-12" db="EMBL/GenBank/DDBJ databases">
        <title>New Spironucleus salmonicida genome in near-complete chromosomes.</title>
        <authorList>
            <person name="Xu F."/>
            <person name="Kurt Z."/>
            <person name="Jimenez-Gonzalez A."/>
            <person name="Astvaldsson A."/>
            <person name="Andersson J.O."/>
            <person name="Svard S.G."/>
        </authorList>
    </citation>
    <scope>NUCLEOTIDE SEQUENCE</scope>
    <source>
        <strain evidence="3">ATCC 50377</strain>
    </source>
</reference>